<accession>A0A8H8WZH8</accession>
<dbReference type="InterPro" id="IPR038225">
    <property type="entry name" value="TagF_sf"/>
</dbReference>
<dbReference type="Gene3D" id="3.40.1730.10">
    <property type="entry name" value="pa0076 domain"/>
    <property type="match status" value="1"/>
</dbReference>
<dbReference type="SMART" id="SM00331">
    <property type="entry name" value="PP2C_SIG"/>
    <property type="match status" value="1"/>
</dbReference>
<evidence type="ECO:0000259" key="1">
    <source>
        <dbReference type="PROSITE" id="PS51746"/>
    </source>
</evidence>
<dbReference type="SMART" id="SM00332">
    <property type="entry name" value="PP2Cc"/>
    <property type="match status" value="1"/>
</dbReference>
<dbReference type="InterPro" id="IPR015655">
    <property type="entry name" value="PP2C"/>
</dbReference>
<dbReference type="Pfam" id="PF13672">
    <property type="entry name" value="PP2C_2"/>
    <property type="match status" value="1"/>
</dbReference>
<name>A0A8H8WZH8_9HYPH</name>
<feature type="domain" description="PPM-type phosphatase" evidence="1">
    <location>
        <begin position="278"/>
        <end position="493"/>
    </location>
</feature>
<evidence type="ECO:0000313" key="2">
    <source>
        <dbReference type="EMBL" id="BCM86979.1"/>
    </source>
</evidence>
<dbReference type="SUPFAM" id="SSF81606">
    <property type="entry name" value="PP2C-like"/>
    <property type="match status" value="1"/>
</dbReference>
<dbReference type="PROSITE" id="PS51746">
    <property type="entry name" value="PPM_2"/>
    <property type="match status" value="1"/>
</dbReference>
<dbReference type="Gene3D" id="3.60.40.10">
    <property type="entry name" value="PPM-type phosphatase domain"/>
    <property type="match status" value="1"/>
</dbReference>
<dbReference type="NCBIfam" id="TIGR03373">
    <property type="entry name" value="VI_minor_4"/>
    <property type="match status" value="1"/>
</dbReference>
<evidence type="ECO:0000313" key="3">
    <source>
        <dbReference type="Proteomes" id="UP000663508"/>
    </source>
</evidence>
<dbReference type="InterPro" id="IPR001932">
    <property type="entry name" value="PPM-type_phosphatase-like_dom"/>
</dbReference>
<dbReference type="PANTHER" id="PTHR13832:SF827">
    <property type="entry name" value="PROTEIN PHOSPHATASE 1L"/>
    <property type="match status" value="1"/>
</dbReference>
<dbReference type="EMBL" id="AP024145">
    <property type="protein sequence ID" value="BCM86979.1"/>
    <property type="molecule type" value="Genomic_DNA"/>
</dbReference>
<dbReference type="InterPro" id="IPR017748">
    <property type="entry name" value="TagF"/>
</dbReference>
<dbReference type="GO" id="GO:0004722">
    <property type="term" value="F:protein serine/threonine phosphatase activity"/>
    <property type="evidence" value="ECO:0007669"/>
    <property type="project" value="InterPro"/>
</dbReference>
<dbReference type="RefSeq" id="WP_207180035.1">
    <property type="nucleotide sequence ID" value="NZ_AP024145.1"/>
</dbReference>
<dbReference type="Pfam" id="PF09867">
    <property type="entry name" value="TagF_N"/>
    <property type="match status" value="1"/>
</dbReference>
<protein>
    <submittedName>
        <fullName evidence="2">Type VI secretion-associated protein</fullName>
    </submittedName>
</protein>
<dbReference type="PANTHER" id="PTHR13832">
    <property type="entry name" value="PROTEIN PHOSPHATASE 2C"/>
    <property type="match status" value="1"/>
</dbReference>
<reference evidence="2" key="1">
    <citation type="submission" date="2020-11" db="EMBL/GenBank/DDBJ databases">
        <title>Complete genome sequence of a novel pathogenic Methylobacterium strain isolated from rice in Vietnam.</title>
        <authorList>
            <person name="Lai K."/>
            <person name="Okazaki S."/>
            <person name="Higashi K."/>
            <person name="Mori H."/>
            <person name="Toyoda A."/>
            <person name="Kurokawa K."/>
        </authorList>
    </citation>
    <scope>NUCLEOTIDE SEQUENCE</scope>
    <source>
        <strain evidence="2">VL1</strain>
    </source>
</reference>
<dbReference type="KEGG" id="mind:mvi_54400"/>
<dbReference type="InterPro" id="IPR036457">
    <property type="entry name" value="PPM-type-like_dom_sf"/>
</dbReference>
<sequence length="501" mass="52456">MTGRRPAAAPEPAVPGLFGKVPSRGDFVSRRLGGALHGALDQWLSRAIVASRRQLGEAWLPAYLVAPVWRFVLGRDTMGPHAVAGVLMPSVDRVGRYFPLVLAAEMPGLADPWRLFRRAGTWFDAAEARARACLADDFDFDAFEAGLTALGLPEPPHRPVPDGAEAPRRYGLGGEAEAIRAYADVLEAAMAGSRRSFTLWWTTGSEAVAPSLLMHGGAPAPEQFAAFLDGRWDVWGWQDWARQDGPGPGQADREARAPVLPPADAPLAPAAAPEPVRLVSAARTHRGTRRRRNDDAVVDRPDLGLWAVADGAGGHAAADVAAAAVAERLAGLPAGPEAPGRGAIEALLAQANEALRARARRLGPDAVVAAVVVVLMVRAGRYAVAWAGDARAYLLRGRGLLPLTRDHATREGRKVVTRAVGAEDAFALDWVDGAVRAGDRFVLCSDGLVGALGERGLALVAGHGTPAEAVASAIDDALIAGARDNVSVVVVDVAGAGSEAR</sequence>
<organism evidence="2 3">
    <name type="scientific">Methylobacterium indicum</name>
    <dbReference type="NCBI Taxonomy" id="1775910"/>
    <lineage>
        <taxon>Bacteria</taxon>
        <taxon>Pseudomonadati</taxon>
        <taxon>Pseudomonadota</taxon>
        <taxon>Alphaproteobacteria</taxon>
        <taxon>Hyphomicrobiales</taxon>
        <taxon>Methylobacteriaceae</taxon>
        <taxon>Methylobacterium</taxon>
    </lineage>
</organism>
<dbReference type="AlphaFoldDB" id="A0A8H8WZH8"/>
<dbReference type="Proteomes" id="UP000663508">
    <property type="component" value="Chromosome"/>
</dbReference>
<proteinExistence type="predicted"/>
<gene>
    <name evidence="2" type="primary">impM</name>
    <name evidence="2" type="ORF">mvi_54400</name>
</gene>